<evidence type="ECO:0000313" key="2">
    <source>
        <dbReference type="EMBL" id="OHS93665.1"/>
    </source>
</evidence>
<dbReference type="RefSeq" id="XP_068346802.1">
    <property type="nucleotide sequence ID" value="XM_068496170.1"/>
</dbReference>
<keyword evidence="1" id="KW-1133">Transmembrane helix</keyword>
<accession>A0A1J4J4M6</accession>
<dbReference type="EMBL" id="MLAK01001382">
    <property type="protein sequence ID" value="OHS93665.1"/>
    <property type="molecule type" value="Genomic_DNA"/>
</dbReference>
<sequence>MNRYRRYYKSDNHGYCLLFGPIFVFLVLIIGNFIMNIKSYQLLNPWFLYTQKHHVILYNRLIITSISFLSILLLLIFFSIFLVTICIKSNLIDSKCNLISSMRQCFVFIITVGMIFLTFMIVGFIANVDLKKRDKLQIIFHEIEVSINESTGYWSKQRICQYYEYLQLKFEHEAKSVLSLKEINASNRASVIKTNNEFNLSNCNFQLDLIHKYHILFLEKLRKHFINCIIWQSVYLLLTPFLVFLSFGIYVSISTLVYNPPPPDRDNFNRNN</sequence>
<dbReference type="VEuPathDB" id="TrichDB:TRFO_11673"/>
<feature type="transmembrane region" description="Helical" evidence="1">
    <location>
        <begin position="229"/>
        <end position="251"/>
    </location>
</feature>
<evidence type="ECO:0000256" key="1">
    <source>
        <dbReference type="SAM" id="Phobius"/>
    </source>
</evidence>
<protein>
    <submittedName>
        <fullName evidence="2">Uncharacterized protein</fullName>
    </submittedName>
</protein>
<gene>
    <name evidence="2" type="ORF">TRFO_11673</name>
</gene>
<dbReference type="AlphaFoldDB" id="A0A1J4J4M6"/>
<keyword evidence="1" id="KW-0812">Transmembrane</keyword>
<dbReference type="GeneID" id="94830874"/>
<organism evidence="2 3">
    <name type="scientific">Tritrichomonas foetus</name>
    <dbReference type="NCBI Taxonomy" id="1144522"/>
    <lineage>
        <taxon>Eukaryota</taxon>
        <taxon>Metamonada</taxon>
        <taxon>Parabasalia</taxon>
        <taxon>Tritrichomonadida</taxon>
        <taxon>Tritrichomonadidae</taxon>
        <taxon>Tritrichomonas</taxon>
    </lineage>
</organism>
<dbReference type="Proteomes" id="UP000179807">
    <property type="component" value="Unassembled WGS sequence"/>
</dbReference>
<name>A0A1J4J4M6_9EUKA</name>
<comment type="caution">
    <text evidence="2">The sequence shown here is derived from an EMBL/GenBank/DDBJ whole genome shotgun (WGS) entry which is preliminary data.</text>
</comment>
<feature type="transmembrane region" description="Helical" evidence="1">
    <location>
        <begin position="105"/>
        <end position="126"/>
    </location>
</feature>
<evidence type="ECO:0000313" key="3">
    <source>
        <dbReference type="Proteomes" id="UP000179807"/>
    </source>
</evidence>
<feature type="transmembrane region" description="Helical" evidence="1">
    <location>
        <begin position="55"/>
        <end position="84"/>
    </location>
</feature>
<reference evidence="2" key="1">
    <citation type="submission" date="2016-10" db="EMBL/GenBank/DDBJ databases">
        <authorList>
            <person name="Benchimol M."/>
            <person name="Almeida L.G."/>
            <person name="Vasconcelos A.T."/>
            <person name="Perreira-Neves A."/>
            <person name="Rosa I.A."/>
            <person name="Tasca T."/>
            <person name="Bogo M.R."/>
            <person name="de Souza W."/>
        </authorList>
    </citation>
    <scope>NUCLEOTIDE SEQUENCE [LARGE SCALE GENOMIC DNA]</scope>
    <source>
        <strain evidence="2">K</strain>
    </source>
</reference>
<feature type="transmembrane region" description="Helical" evidence="1">
    <location>
        <begin position="12"/>
        <end position="35"/>
    </location>
</feature>
<keyword evidence="3" id="KW-1185">Reference proteome</keyword>
<keyword evidence="1" id="KW-0472">Membrane</keyword>
<proteinExistence type="predicted"/>